<protein>
    <submittedName>
        <fullName evidence="1">Uncharacterized protein</fullName>
    </submittedName>
</protein>
<name>A0ACC2WLK3_9TREE</name>
<dbReference type="Proteomes" id="UP001241377">
    <property type="component" value="Unassembled WGS sequence"/>
</dbReference>
<evidence type="ECO:0000313" key="1">
    <source>
        <dbReference type="EMBL" id="KAJ9112293.1"/>
    </source>
</evidence>
<sequence length="318" mass="34797">MDLTPHRIPGLPPTAYYIPSFISEAEEEYLLRKVRLQRSTESPRVEQLLMFSYCLPTDYRVSVAEMENGRNGPNLVERIANITDVFRLQETETAESDSPQDGRPNQLLINVYSAGQGISPHEDGAAYHPAVATLSLGSGQCLDLYQYLSETDPSPPLTNTMRDDVNIPSKHAAGTDDSPTKPKNGKAIAAVPLARVFLEPRSLFIMTGSLYQSHLHGISFSETDILTSLSAVRENTSTPAHEGGNTETSQTSSSPLAVPVANLPLLGDPQILKTIESEGSYRSERKTRVSLTFRKVERVLKGGLRAGMGKGLFGRGRR</sequence>
<reference evidence="1" key="1">
    <citation type="submission" date="2023-04" db="EMBL/GenBank/DDBJ databases">
        <title>Draft Genome sequencing of Naganishia species isolated from polar environments using Oxford Nanopore Technology.</title>
        <authorList>
            <person name="Leo P."/>
            <person name="Venkateswaran K."/>
        </authorList>
    </citation>
    <scope>NUCLEOTIDE SEQUENCE</scope>
    <source>
        <strain evidence="1">MNA-CCFEE 5261</strain>
    </source>
</reference>
<organism evidence="1 2">
    <name type="scientific">Naganishia cerealis</name>
    <dbReference type="NCBI Taxonomy" id="610337"/>
    <lineage>
        <taxon>Eukaryota</taxon>
        <taxon>Fungi</taxon>
        <taxon>Dikarya</taxon>
        <taxon>Basidiomycota</taxon>
        <taxon>Agaricomycotina</taxon>
        <taxon>Tremellomycetes</taxon>
        <taxon>Filobasidiales</taxon>
        <taxon>Filobasidiaceae</taxon>
        <taxon>Naganishia</taxon>
    </lineage>
</organism>
<evidence type="ECO:0000313" key="2">
    <source>
        <dbReference type="Proteomes" id="UP001241377"/>
    </source>
</evidence>
<gene>
    <name evidence="1" type="ORF">QFC19_000712</name>
</gene>
<proteinExistence type="predicted"/>
<accession>A0ACC2WLK3</accession>
<keyword evidence="2" id="KW-1185">Reference proteome</keyword>
<comment type="caution">
    <text evidence="1">The sequence shown here is derived from an EMBL/GenBank/DDBJ whole genome shotgun (WGS) entry which is preliminary data.</text>
</comment>
<dbReference type="EMBL" id="JASBWR010000005">
    <property type="protein sequence ID" value="KAJ9112293.1"/>
    <property type="molecule type" value="Genomic_DNA"/>
</dbReference>